<dbReference type="AlphaFoldDB" id="A0AAW0DT59"/>
<dbReference type="EMBL" id="JAYKXP010000008">
    <property type="protein sequence ID" value="KAK7054719.1"/>
    <property type="molecule type" value="Genomic_DNA"/>
</dbReference>
<feature type="compositionally biased region" description="Low complexity" evidence="1">
    <location>
        <begin position="305"/>
        <end position="331"/>
    </location>
</feature>
<protein>
    <submittedName>
        <fullName evidence="2">Uncharacterized protein</fullName>
    </submittedName>
</protein>
<name>A0AAW0DT59_9AGAR</name>
<feature type="region of interest" description="Disordered" evidence="1">
    <location>
        <begin position="110"/>
        <end position="132"/>
    </location>
</feature>
<feature type="region of interest" description="Disordered" evidence="1">
    <location>
        <begin position="1"/>
        <end position="45"/>
    </location>
</feature>
<feature type="compositionally biased region" description="Low complexity" evidence="1">
    <location>
        <begin position="491"/>
        <end position="502"/>
    </location>
</feature>
<feature type="compositionally biased region" description="Polar residues" evidence="1">
    <location>
        <begin position="66"/>
        <end position="87"/>
    </location>
</feature>
<sequence length="558" mass="60281">MAHPATRSPSRGRECSRPPCLVTSNSSASPHRQRTPSLSRSPNALPNPILVVETHLHAHLHPPASPTLSSDGASSGTKSPLNRSPTIPYNAPSYISSSYADSYASLSHVSSSPSANSTLINNSNGKDKDKDPKIVTIPLRACCTDCFHITEECLRTGNQWEERFSKGARRRRGSSVSSSSGASMTSEEGELDPEAAMYSPMAHYKPLKYLETKDTEANPSSNSDPVHASASTSAICEEDEPEVQVNKFAASVAVDEVESIRKRKGKFKNWEAPLRADGHPDYVETEDELDVLSRKRDGEREREVSTSSTSTTHSSISATSSTSATSYNSSAPDVSLVTKDFAPASPTVPIPIPGHVNVIPPPTSYSHVKTKRRRKPATPIKEDEEPDEKESLQSSSRSKRYSACRLRRNDDDEDANLLFPLPSPRRSPNSSPLSTPGSQTPMNGSKTPSPNGSLTATPMSSSSQVQLHDPPVRRREKSKLGPNCERISPASSSSSGEGSTVESSERAMLPESLSKKYKHQRVPSLKAAATVAAAARLKEGEKVEMVEDENGMVVVKKK</sequence>
<feature type="compositionally biased region" description="Low complexity" evidence="1">
    <location>
        <begin position="174"/>
        <end position="186"/>
    </location>
</feature>
<gene>
    <name evidence="2" type="ORF">VNI00_003182</name>
</gene>
<feature type="region of interest" description="Disordered" evidence="1">
    <location>
        <begin position="165"/>
        <end position="191"/>
    </location>
</feature>
<feature type="compositionally biased region" description="Polar residues" evidence="1">
    <location>
        <begin position="22"/>
        <end position="44"/>
    </location>
</feature>
<feature type="compositionally biased region" description="Low complexity" evidence="1">
    <location>
        <begin position="416"/>
        <end position="434"/>
    </location>
</feature>
<feature type="region of interest" description="Disordered" evidence="1">
    <location>
        <begin position="60"/>
        <end position="88"/>
    </location>
</feature>
<feature type="region of interest" description="Disordered" evidence="1">
    <location>
        <begin position="273"/>
        <end position="524"/>
    </location>
</feature>
<proteinExistence type="predicted"/>
<feature type="compositionally biased region" description="Polar residues" evidence="1">
    <location>
        <begin position="217"/>
        <end position="234"/>
    </location>
</feature>
<evidence type="ECO:0000313" key="3">
    <source>
        <dbReference type="Proteomes" id="UP001383192"/>
    </source>
</evidence>
<feature type="compositionally biased region" description="Polar residues" evidence="1">
    <location>
        <begin position="435"/>
        <end position="466"/>
    </location>
</feature>
<evidence type="ECO:0000313" key="2">
    <source>
        <dbReference type="EMBL" id="KAK7054719.1"/>
    </source>
</evidence>
<accession>A0AAW0DT59</accession>
<reference evidence="2 3" key="1">
    <citation type="submission" date="2024-01" db="EMBL/GenBank/DDBJ databases">
        <title>A draft genome for a cacao thread blight-causing isolate of Paramarasmius palmivorus.</title>
        <authorList>
            <person name="Baruah I.K."/>
            <person name="Bukari Y."/>
            <person name="Amoako-Attah I."/>
            <person name="Meinhardt L.W."/>
            <person name="Bailey B.A."/>
            <person name="Cohen S.P."/>
        </authorList>
    </citation>
    <scope>NUCLEOTIDE SEQUENCE [LARGE SCALE GENOMIC DNA]</scope>
    <source>
        <strain evidence="2 3">GH-12</strain>
    </source>
</reference>
<feature type="compositionally biased region" description="Basic residues" evidence="1">
    <location>
        <begin position="397"/>
        <end position="406"/>
    </location>
</feature>
<organism evidence="2 3">
    <name type="scientific">Paramarasmius palmivorus</name>
    <dbReference type="NCBI Taxonomy" id="297713"/>
    <lineage>
        <taxon>Eukaryota</taxon>
        <taxon>Fungi</taxon>
        <taxon>Dikarya</taxon>
        <taxon>Basidiomycota</taxon>
        <taxon>Agaricomycotina</taxon>
        <taxon>Agaricomycetes</taxon>
        <taxon>Agaricomycetidae</taxon>
        <taxon>Agaricales</taxon>
        <taxon>Marasmiineae</taxon>
        <taxon>Marasmiaceae</taxon>
        <taxon>Paramarasmius</taxon>
    </lineage>
</organism>
<feature type="region of interest" description="Disordered" evidence="1">
    <location>
        <begin position="214"/>
        <end position="238"/>
    </location>
</feature>
<feature type="compositionally biased region" description="Basic and acidic residues" evidence="1">
    <location>
        <begin position="291"/>
        <end position="304"/>
    </location>
</feature>
<keyword evidence="3" id="KW-1185">Reference proteome</keyword>
<evidence type="ECO:0000256" key="1">
    <source>
        <dbReference type="SAM" id="MobiDB-lite"/>
    </source>
</evidence>
<comment type="caution">
    <text evidence="2">The sequence shown here is derived from an EMBL/GenBank/DDBJ whole genome shotgun (WGS) entry which is preliminary data.</text>
</comment>
<dbReference type="Proteomes" id="UP001383192">
    <property type="component" value="Unassembled WGS sequence"/>
</dbReference>